<evidence type="ECO:0000256" key="7">
    <source>
        <dbReference type="ARBA" id="ARBA00022917"/>
    </source>
</evidence>
<evidence type="ECO:0000256" key="3">
    <source>
        <dbReference type="ARBA" id="ARBA00022490"/>
    </source>
</evidence>
<reference evidence="13" key="1">
    <citation type="submission" date="2016-10" db="EMBL/GenBank/DDBJ databases">
        <authorList>
            <person name="Varghese N."/>
            <person name="Submissions S."/>
        </authorList>
    </citation>
    <scope>NUCLEOTIDE SEQUENCE [LARGE SCALE GENOMIC DNA]</scope>
    <source>
        <strain evidence="13">MPL-11</strain>
    </source>
</reference>
<dbReference type="PANTHER" id="PTHR30075:SF2">
    <property type="entry name" value="GLYCINE--TRNA LIGASE, CHLOROPLASTIC_MITOCHONDRIAL 2"/>
    <property type="match status" value="1"/>
</dbReference>
<evidence type="ECO:0000256" key="2">
    <source>
        <dbReference type="ARBA" id="ARBA00008226"/>
    </source>
</evidence>
<protein>
    <recommendedName>
        <fullName evidence="10">Glycine--tRNA ligase beta subunit</fullName>
        <ecNumber evidence="10">6.1.1.14</ecNumber>
    </recommendedName>
    <alternativeName>
        <fullName evidence="10">Glycyl-tRNA synthetase beta subunit</fullName>
        <shortName evidence="10">GlyRS</shortName>
    </alternativeName>
</protein>
<keyword evidence="8 10" id="KW-0030">Aminoacyl-tRNA synthetase</keyword>
<evidence type="ECO:0000259" key="11">
    <source>
        <dbReference type="Pfam" id="PF05746"/>
    </source>
</evidence>
<dbReference type="NCBIfam" id="TIGR00211">
    <property type="entry name" value="glyS"/>
    <property type="match status" value="1"/>
</dbReference>
<comment type="subcellular location">
    <subcellularLocation>
        <location evidence="1 10">Cytoplasm</location>
    </subcellularLocation>
</comment>
<keyword evidence="5 10" id="KW-0547">Nucleotide-binding</keyword>
<dbReference type="InterPro" id="IPR008909">
    <property type="entry name" value="DALR_anticod-bd"/>
</dbReference>
<evidence type="ECO:0000256" key="9">
    <source>
        <dbReference type="ARBA" id="ARBA00047937"/>
    </source>
</evidence>
<dbReference type="EC" id="6.1.1.14" evidence="10"/>
<dbReference type="AlphaFoldDB" id="A0A1H0Y100"/>
<dbReference type="EMBL" id="FNJW01000008">
    <property type="protein sequence ID" value="SDQ08834.1"/>
    <property type="molecule type" value="Genomic_DNA"/>
</dbReference>
<evidence type="ECO:0000256" key="5">
    <source>
        <dbReference type="ARBA" id="ARBA00022741"/>
    </source>
</evidence>
<name>A0A1H0Y100_9LACT</name>
<evidence type="ECO:0000313" key="12">
    <source>
        <dbReference type="EMBL" id="SDQ08834.1"/>
    </source>
</evidence>
<dbReference type="PROSITE" id="PS50861">
    <property type="entry name" value="AA_TRNA_LIGASE_II_GLYAB"/>
    <property type="match status" value="1"/>
</dbReference>
<keyword evidence="3 10" id="KW-0963">Cytoplasm</keyword>
<evidence type="ECO:0000256" key="6">
    <source>
        <dbReference type="ARBA" id="ARBA00022840"/>
    </source>
</evidence>
<dbReference type="RefSeq" id="WP_089975121.1">
    <property type="nucleotide sequence ID" value="NZ_CP084916.1"/>
</dbReference>
<dbReference type="GO" id="GO:0006420">
    <property type="term" value="P:arginyl-tRNA aminoacylation"/>
    <property type="evidence" value="ECO:0007669"/>
    <property type="project" value="InterPro"/>
</dbReference>
<dbReference type="OrthoDB" id="9775440at2"/>
<accession>A0A1H0Y100</accession>
<comment type="catalytic activity">
    <reaction evidence="9 10">
        <text>tRNA(Gly) + glycine + ATP = glycyl-tRNA(Gly) + AMP + diphosphate</text>
        <dbReference type="Rhea" id="RHEA:16013"/>
        <dbReference type="Rhea" id="RHEA-COMP:9664"/>
        <dbReference type="Rhea" id="RHEA-COMP:9683"/>
        <dbReference type="ChEBI" id="CHEBI:30616"/>
        <dbReference type="ChEBI" id="CHEBI:33019"/>
        <dbReference type="ChEBI" id="CHEBI:57305"/>
        <dbReference type="ChEBI" id="CHEBI:78442"/>
        <dbReference type="ChEBI" id="CHEBI:78522"/>
        <dbReference type="ChEBI" id="CHEBI:456215"/>
        <dbReference type="EC" id="6.1.1.14"/>
    </reaction>
</comment>
<keyword evidence="7 10" id="KW-0648">Protein biosynthesis</keyword>
<comment type="subunit">
    <text evidence="10">Tetramer of two alpha and two beta subunits.</text>
</comment>
<dbReference type="HAMAP" id="MF_00255">
    <property type="entry name" value="Gly_tRNA_synth_beta"/>
    <property type="match status" value="1"/>
</dbReference>
<evidence type="ECO:0000256" key="8">
    <source>
        <dbReference type="ARBA" id="ARBA00023146"/>
    </source>
</evidence>
<sequence length="694" mass="77807">MTKNLLLEIGLEEVPAHIVTPSSKQLTQKVAAFLKENRLAHGEVIPFSTPRRLAVIVKDIAEKQEDIEESVKGPAKKIAQDAEGNWSKAAIGFARGQGATTEDIYFKSIKDVEYVYVDKFISGKTAKEILVGLDEVITSMTFPVSMHWGNHSFKYIRPFHWLTALLDDEVIPFKILDIQTSNTSRGHRFLGHDVTFTHALDYEKTLENVYVIADSAKRKQMIVNQIEELMEANQWSVTFDETLLEEVNNLIEYPTAFYGSFDKKYLDLPEEVLITSMKDHQRYFGVKDSEGSILPYFISVRNGNAEHIETVAKGNEKVLTARLDDGQFFFEEDQKLTIASCVDRLKQVTFHEKIGSIYEKMNRVQAIAQLIGKQVGLTTTELTDLKRASEIYKFDLVTNMVGEFPELQGIMGEKYALMQGENPAVAAAIREHYMPISSEGELPQSSVGAVLAIADKLESVLSFFAVGRIPTGSNDPYALRRQTYGIVRIIESKNWVFPMDSLKESILAAPVITQSALVEGYQSSTPQVIDFIKARVRQLLMAESIRHDVIDAALNSRQDNVLKLIEASRIINGHLSDAVFKPTIEALTRVLNLAAKGEELLAQTQASVNPALFETPSEQNLYESFATIATESSQENSSQSYEAFEQLQPLIEAFFNENMVMADNEAVRNNRLALLMQISDFVLSFASVDKLVVK</sequence>
<organism evidence="12 13">
    <name type="scientific">Carnobacterium viridans</name>
    <dbReference type="NCBI Taxonomy" id="174587"/>
    <lineage>
        <taxon>Bacteria</taxon>
        <taxon>Bacillati</taxon>
        <taxon>Bacillota</taxon>
        <taxon>Bacilli</taxon>
        <taxon>Lactobacillales</taxon>
        <taxon>Carnobacteriaceae</taxon>
        <taxon>Carnobacterium</taxon>
    </lineage>
</organism>
<dbReference type="Pfam" id="PF02092">
    <property type="entry name" value="tRNA_synt_2f"/>
    <property type="match status" value="1"/>
</dbReference>
<dbReference type="PANTHER" id="PTHR30075">
    <property type="entry name" value="GLYCYL-TRNA SYNTHETASE"/>
    <property type="match status" value="1"/>
</dbReference>
<evidence type="ECO:0000256" key="1">
    <source>
        <dbReference type="ARBA" id="ARBA00004496"/>
    </source>
</evidence>
<dbReference type="Pfam" id="PF05746">
    <property type="entry name" value="DALR_1"/>
    <property type="match status" value="1"/>
</dbReference>
<dbReference type="InterPro" id="IPR015944">
    <property type="entry name" value="Gly-tRNA-synth_bsu"/>
</dbReference>
<evidence type="ECO:0000256" key="10">
    <source>
        <dbReference type="HAMAP-Rule" id="MF_00255"/>
    </source>
</evidence>
<proteinExistence type="inferred from homology"/>
<dbReference type="GO" id="GO:0005829">
    <property type="term" value="C:cytosol"/>
    <property type="evidence" value="ECO:0007669"/>
    <property type="project" value="TreeGrafter"/>
</dbReference>
<dbReference type="PRINTS" id="PR01045">
    <property type="entry name" value="TRNASYNTHGB"/>
</dbReference>
<dbReference type="GO" id="GO:0006426">
    <property type="term" value="P:glycyl-tRNA aminoacylation"/>
    <property type="evidence" value="ECO:0007669"/>
    <property type="project" value="UniProtKB-UniRule"/>
</dbReference>
<dbReference type="SUPFAM" id="SSF109604">
    <property type="entry name" value="HD-domain/PDEase-like"/>
    <property type="match status" value="1"/>
</dbReference>
<keyword evidence="6 10" id="KW-0067">ATP-binding</keyword>
<keyword evidence="4 10" id="KW-0436">Ligase</keyword>
<dbReference type="Proteomes" id="UP000199481">
    <property type="component" value="Unassembled WGS sequence"/>
</dbReference>
<dbReference type="GO" id="GO:0004814">
    <property type="term" value="F:arginine-tRNA ligase activity"/>
    <property type="evidence" value="ECO:0007669"/>
    <property type="project" value="InterPro"/>
</dbReference>
<gene>
    <name evidence="10" type="primary">glyS</name>
    <name evidence="12" type="ORF">SAMN04487752_0630</name>
</gene>
<dbReference type="GO" id="GO:0005524">
    <property type="term" value="F:ATP binding"/>
    <property type="evidence" value="ECO:0007669"/>
    <property type="project" value="UniProtKB-UniRule"/>
</dbReference>
<feature type="domain" description="DALR anticodon binding" evidence="11">
    <location>
        <begin position="585"/>
        <end position="679"/>
    </location>
</feature>
<dbReference type="GO" id="GO:0004820">
    <property type="term" value="F:glycine-tRNA ligase activity"/>
    <property type="evidence" value="ECO:0007669"/>
    <property type="project" value="UniProtKB-UniRule"/>
</dbReference>
<dbReference type="InterPro" id="IPR006194">
    <property type="entry name" value="Gly-tRNA-synth_heterodimer"/>
</dbReference>
<evidence type="ECO:0000256" key="4">
    <source>
        <dbReference type="ARBA" id="ARBA00022598"/>
    </source>
</evidence>
<evidence type="ECO:0000313" key="13">
    <source>
        <dbReference type="Proteomes" id="UP000199481"/>
    </source>
</evidence>
<comment type="similarity">
    <text evidence="2 10">Belongs to the class-II aminoacyl-tRNA synthetase family.</text>
</comment>
<keyword evidence="13" id="KW-1185">Reference proteome</keyword>